<sequence>MFPTREIDMKNEGYILDRATEYKKLVSNTLLKKRGGGNFGYAEVNISGLDTKEFYAHSKIDATHGNPNYEGFSVKPTEDKIKFSATNAPNEVGDVFLRDMDTEYKILNDIADKLGHNPDASGKIKLFTELDTCGSCSRVINAFSKEYPNIDIEIIHNNGQKIKVNK</sequence>
<dbReference type="EMBL" id="LFXJ01000005">
    <property type="protein sequence ID" value="KMY33187.1"/>
    <property type="molecule type" value="Genomic_DNA"/>
</dbReference>
<comment type="caution">
    <text evidence="1">The sequence shown here is derived from an EMBL/GenBank/DDBJ whole genome shotgun (WGS) entry which is preliminary data.</text>
</comment>
<gene>
    <name evidence="1" type="ORF">ACZ11_04250</name>
</gene>
<reference evidence="2" key="1">
    <citation type="submission" date="2015-07" db="EMBL/GenBank/DDBJ databases">
        <authorList>
            <consortium name="Consortium for Microbial Forensics and Genomics (microFORGE)"/>
            <person name="Knight B.M."/>
            <person name="Roberts D.P."/>
            <person name="Lin D."/>
            <person name="Hari K."/>
            <person name="Fletcher J."/>
            <person name="Melcher U."/>
            <person name="Blagden T."/>
            <person name="Winegar R.A."/>
        </authorList>
    </citation>
    <scope>NUCLEOTIDE SEQUENCE [LARGE SCALE GENOMIC DNA]</scope>
    <source>
        <strain evidence="2">DSM 23493</strain>
    </source>
</reference>
<dbReference type="Pfam" id="PF14424">
    <property type="entry name" value="Toxin-deaminase"/>
    <property type="match status" value="1"/>
</dbReference>
<evidence type="ECO:0008006" key="3">
    <source>
        <dbReference type="Google" id="ProtNLM"/>
    </source>
</evidence>
<accession>A0A0K9FG15</accession>
<organism evidence="1 2">
    <name type="scientific">Lysinibacillus xylanilyticus</name>
    <dbReference type="NCBI Taxonomy" id="582475"/>
    <lineage>
        <taxon>Bacteria</taxon>
        <taxon>Bacillati</taxon>
        <taxon>Bacillota</taxon>
        <taxon>Bacilli</taxon>
        <taxon>Bacillales</taxon>
        <taxon>Bacillaceae</taxon>
        <taxon>Lysinibacillus</taxon>
    </lineage>
</organism>
<dbReference type="PATRIC" id="fig|582475.4.peg.262"/>
<protein>
    <recommendedName>
        <fullName evidence="3">Deaminase</fullName>
    </recommendedName>
</protein>
<proteinExistence type="predicted"/>
<name>A0A0K9FG15_9BACI</name>
<dbReference type="AlphaFoldDB" id="A0A0K9FG15"/>
<dbReference type="InterPro" id="IPR032721">
    <property type="entry name" value="Toxin-deaminase"/>
</dbReference>
<evidence type="ECO:0000313" key="2">
    <source>
        <dbReference type="Proteomes" id="UP000037326"/>
    </source>
</evidence>
<dbReference type="Proteomes" id="UP000037326">
    <property type="component" value="Unassembled WGS sequence"/>
</dbReference>
<evidence type="ECO:0000313" key="1">
    <source>
        <dbReference type="EMBL" id="KMY33187.1"/>
    </source>
</evidence>